<dbReference type="GeneID" id="66487141"/>
<evidence type="ECO:0000313" key="1">
    <source>
        <dbReference type="EMBL" id="EKV57804.1"/>
    </source>
</evidence>
<dbReference type="OrthoDB" id="5518837at2"/>
<evidence type="ECO:0000313" key="2">
    <source>
        <dbReference type="Proteomes" id="UP000011663"/>
    </source>
</evidence>
<gene>
    <name evidence="1" type="ORF">A966_03408</name>
</gene>
<comment type="caution">
    <text evidence="1">The sequence shown here is derived from an EMBL/GenBank/DDBJ whole genome shotgun (WGS) entry which is preliminary data.</text>
</comment>
<organism evidence="1 2">
    <name type="scientific">Brachyspira hampsonii 30446</name>
    <dbReference type="NCBI Taxonomy" id="1289135"/>
    <lineage>
        <taxon>Bacteria</taxon>
        <taxon>Pseudomonadati</taxon>
        <taxon>Spirochaetota</taxon>
        <taxon>Spirochaetia</taxon>
        <taxon>Brachyspirales</taxon>
        <taxon>Brachyspiraceae</taxon>
        <taxon>Brachyspira</taxon>
    </lineage>
</organism>
<dbReference type="STRING" id="1289135.A966_03408"/>
<protein>
    <submittedName>
        <fullName evidence="1">Uncharacterized protein</fullName>
    </submittedName>
</protein>
<reference evidence="1 2" key="1">
    <citation type="submission" date="2012-07" db="EMBL/GenBank/DDBJ databases">
        <title>Genome sequence of Brachyspira sp. 30446, isolated from a pig with mucohaemorrhagic colitis.</title>
        <authorList>
            <person name="Rubin J.E."/>
            <person name="Fernando C."/>
            <person name="Harding J.C.S."/>
            <person name="Hill J.E."/>
        </authorList>
    </citation>
    <scope>NUCLEOTIDE SEQUENCE [LARGE SCALE GENOMIC DNA]</scope>
    <source>
        <strain evidence="1 2">30446</strain>
    </source>
</reference>
<accession>A0A2U4FE11</accession>
<dbReference type="EMBL" id="ALNZ01000013">
    <property type="protein sequence ID" value="EKV57804.1"/>
    <property type="molecule type" value="Genomic_DNA"/>
</dbReference>
<proteinExistence type="predicted"/>
<sequence length="90" mass="10825">MAENKIFDLSNIRYVKRIIVGQNDPNIPYKEEDYQKANELLNKCLNEIPRGKIIGIERNFYLFNLGEHQVVLQWLTYHVGFERKPMWLEE</sequence>
<name>A0A2U4FE11_9SPIR</name>
<dbReference type="Proteomes" id="UP000011663">
    <property type="component" value="Unassembled WGS sequence"/>
</dbReference>
<dbReference type="AlphaFoldDB" id="A0A2U4FE11"/>
<dbReference type="RefSeq" id="WP_008722381.1">
    <property type="nucleotide sequence ID" value="NZ_JH994110.1"/>
</dbReference>